<evidence type="ECO:0000313" key="2">
    <source>
        <dbReference type="EMBL" id="XAN09269.1"/>
    </source>
</evidence>
<gene>
    <name evidence="2" type="ORF">AADG42_18750</name>
</gene>
<sequence>MSEWRNALERALTQHGLSLDSLRGQAGADALLGRWLGEEPLGAPSPAIYLALSDYTDIEVEVLTGEVDPASTLAVAMRTRGQTAPMEVLQRSSRLLRAARAVLRLAPYSARLRKLQSLQSLFSGGVSSPWAGRQQGKSAALQVRAHLGLGTDPLLDLPGLIEDLGIAVEFATTLPEGMHGVTSWTQTRDGWVATITVNANDYWTVQRFSLAHEFCHVLHQDRPQDLTTEYEEDLRIASDPSEARAEAFASHLLAPRAGLGRHWQQDGLAQQSEAAAVANVMWRWGLSREASCYALEDSPTVSWSKQQTERVKSLRVGQLLREAGLVEAWETMSTTEGPAPSAWLAEATAELFLSSRLPVENYAVVMDQDPDAAVRQLLLVD</sequence>
<name>A0ABZ3FT41_9ACTN</name>
<dbReference type="PANTHER" id="PTHR43236:SF2">
    <property type="entry name" value="BLL0069 PROTEIN"/>
    <property type="match status" value="1"/>
</dbReference>
<keyword evidence="3" id="KW-1185">Reference proteome</keyword>
<proteinExistence type="predicted"/>
<dbReference type="Gene3D" id="1.10.10.2910">
    <property type="match status" value="1"/>
</dbReference>
<accession>A0ABZ3FT41</accession>
<dbReference type="RefSeq" id="WP_425310722.1">
    <property type="nucleotide sequence ID" value="NZ_CP154795.1"/>
</dbReference>
<evidence type="ECO:0000259" key="1">
    <source>
        <dbReference type="Pfam" id="PF06114"/>
    </source>
</evidence>
<organism evidence="2 3">
    <name type="scientific">Ammonicoccus fulvus</name>
    <dbReference type="NCBI Taxonomy" id="3138240"/>
    <lineage>
        <taxon>Bacteria</taxon>
        <taxon>Bacillati</taxon>
        <taxon>Actinomycetota</taxon>
        <taxon>Actinomycetes</taxon>
        <taxon>Propionibacteriales</taxon>
        <taxon>Propionibacteriaceae</taxon>
        <taxon>Ammonicoccus</taxon>
    </lineage>
</organism>
<evidence type="ECO:0000313" key="3">
    <source>
        <dbReference type="Proteomes" id="UP001442841"/>
    </source>
</evidence>
<protein>
    <submittedName>
        <fullName evidence="2">ImmA/IrrE family metallo-endopeptidase</fullName>
    </submittedName>
</protein>
<dbReference type="EMBL" id="CP154795">
    <property type="protein sequence ID" value="XAN09269.1"/>
    <property type="molecule type" value="Genomic_DNA"/>
</dbReference>
<dbReference type="Proteomes" id="UP001442841">
    <property type="component" value="Chromosome"/>
</dbReference>
<dbReference type="PANTHER" id="PTHR43236">
    <property type="entry name" value="ANTITOXIN HIGA1"/>
    <property type="match status" value="1"/>
</dbReference>
<dbReference type="InterPro" id="IPR010359">
    <property type="entry name" value="IrrE_HExxH"/>
</dbReference>
<dbReference type="Pfam" id="PF06114">
    <property type="entry name" value="Peptidase_M78"/>
    <property type="match status" value="1"/>
</dbReference>
<feature type="domain" description="IrrE N-terminal-like" evidence="1">
    <location>
        <begin position="162"/>
        <end position="295"/>
    </location>
</feature>
<dbReference type="InterPro" id="IPR052345">
    <property type="entry name" value="Rad_response_metalloprotease"/>
</dbReference>
<reference evidence="2 3" key="1">
    <citation type="submission" date="2024-04" db="EMBL/GenBank/DDBJ databases">
        <title>Isolation of an actinomycete strain from pig manure.</title>
        <authorList>
            <person name="Gong T."/>
            <person name="Yu Z."/>
            <person name="An M."/>
            <person name="Wei C."/>
            <person name="Yang W."/>
            <person name="Liu L."/>
        </authorList>
    </citation>
    <scope>NUCLEOTIDE SEQUENCE [LARGE SCALE GENOMIC DNA]</scope>
    <source>
        <strain evidence="2 3">ZF39</strain>
    </source>
</reference>